<dbReference type="EMBL" id="MNAD01000444">
    <property type="protein sequence ID" value="OJT12914.1"/>
    <property type="molecule type" value="Genomic_DNA"/>
</dbReference>
<evidence type="ECO:0000256" key="4">
    <source>
        <dbReference type="ARBA" id="ARBA00047960"/>
    </source>
</evidence>
<feature type="domain" description="GST C-terminal" evidence="7">
    <location>
        <begin position="90"/>
        <end position="213"/>
    </location>
</feature>
<keyword evidence="9" id="KW-1185">Reference proteome</keyword>
<dbReference type="Gene3D" id="3.40.30.10">
    <property type="entry name" value="Glutaredoxin"/>
    <property type="match status" value="1"/>
</dbReference>
<evidence type="ECO:0000313" key="8">
    <source>
        <dbReference type="EMBL" id="OJT12914.1"/>
    </source>
</evidence>
<dbReference type="PANTHER" id="PTHR43900:SF3">
    <property type="entry name" value="GLUTATHIONE S-TRANSFERASE RHO"/>
    <property type="match status" value="1"/>
</dbReference>
<dbReference type="InterPro" id="IPR004045">
    <property type="entry name" value="Glutathione_S-Trfase_N"/>
</dbReference>
<protein>
    <recommendedName>
        <fullName evidence="2">glutathione transferase</fullName>
        <ecNumber evidence="2">2.5.1.18</ecNumber>
    </recommendedName>
</protein>
<organism evidence="8 9">
    <name type="scientific">Trametes pubescens</name>
    <name type="common">White-rot fungus</name>
    <dbReference type="NCBI Taxonomy" id="154538"/>
    <lineage>
        <taxon>Eukaryota</taxon>
        <taxon>Fungi</taxon>
        <taxon>Dikarya</taxon>
        <taxon>Basidiomycota</taxon>
        <taxon>Agaricomycotina</taxon>
        <taxon>Agaricomycetes</taxon>
        <taxon>Polyporales</taxon>
        <taxon>Polyporaceae</taxon>
        <taxon>Trametes</taxon>
    </lineage>
</organism>
<keyword evidence="3 8" id="KW-0808">Transferase</keyword>
<reference evidence="8 9" key="1">
    <citation type="submission" date="2016-10" db="EMBL/GenBank/DDBJ databases">
        <title>Genome sequence of the basidiomycete white-rot fungus Trametes pubescens.</title>
        <authorList>
            <person name="Makela M.R."/>
            <person name="Granchi Z."/>
            <person name="Peng M."/>
            <person name="De Vries R.P."/>
            <person name="Grigoriev I."/>
            <person name="Riley R."/>
            <person name="Hilden K."/>
        </authorList>
    </citation>
    <scope>NUCLEOTIDE SEQUENCE [LARGE SCALE GENOMIC DNA]</scope>
    <source>
        <strain evidence="8 9">FBCC735</strain>
    </source>
</reference>
<proteinExistence type="inferred from homology"/>
<dbReference type="InterPro" id="IPR036282">
    <property type="entry name" value="Glutathione-S-Trfase_C_sf"/>
</dbReference>
<dbReference type="EC" id="2.5.1.18" evidence="2"/>
<accession>A0A1M2VZ68</accession>
<sequence length="213" mass="23770">MVLTLHGVATSTCTKRVRTVLEEFNVPYELVHIDASKREHKSPAFLAVQPFGQVPYINDDGFKLYESRAIARYLVLKYGDVGALIPDPADLQKTALFEQAASVETSNFDVYASGLAMENIFKKTWGAEPDLALVTRLKTTLEGKLDAYNAILGTTKYLAGDEVTLADLFHLPYGSLLEQQGIDFLVSGRWPNVTRWWKDISSRASWKKIDVPA</sequence>
<comment type="caution">
    <text evidence="8">The sequence shown here is derived from an EMBL/GenBank/DDBJ whole genome shotgun (WGS) entry which is preliminary data.</text>
</comment>
<dbReference type="FunFam" id="1.20.1050.10:FF:000004">
    <property type="entry name" value="Glutathione S-transferase F2"/>
    <property type="match status" value="1"/>
</dbReference>
<dbReference type="Pfam" id="PF02798">
    <property type="entry name" value="GST_N"/>
    <property type="match status" value="1"/>
</dbReference>
<evidence type="ECO:0000259" key="7">
    <source>
        <dbReference type="PROSITE" id="PS50405"/>
    </source>
</evidence>
<gene>
    <name evidence="8" type="ORF">TRAPUB_10545</name>
</gene>
<dbReference type="InterPro" id="IPR036249">
    <property type="entry name" value="Thioredoxin-like_sf"/>
</dbReference>
<comment type="catalytic activity">
    <reaction evidence="4">
        <text>RX + glutathione = an S-substituted glutathione + a halide anion + H(+)</text>
        <dbReference type="Rhea" id="RHEA:16437"/>
        <dbReference type="ChEBI" id="CHEBI:15378"/>
        <dbReference type="ChEBI" id="CHEBI:16042"/>
        <dbReference type="ChEBI" id="CHEBI:17792"/>
        <dbReference type="ChEBI" id="CHEBI:57925"/>
        <dbReference type="ChEBI" id="CHEBI:90779"/>
        <dbReference type="EC" id="2.5.1.18"/>
    </reaction>
</comment>
<dbReference type="CDD" id="cd03053">
    <property type="entry name" value="GST_N_Phi"/>
    <property type="match status" value="1"/>
</dbReference>
<evidence type="ECO:0000256" key="5">
    <source>
        <dbReference type="ARBA" id="ARBA00053259"/>
    </source>
</evidence>
<dbReference type="GO" id="GO:0009636">
    <property type="term" value="P:response to toxic substance"/>
    <property type="evidence" value="ECO:0007669"/>
    <property type="project" value="UniProtKB-ARBA"/>
</dbReference>
<dbReference type="InterPro" id="IPR040079">
    <property type="entry name" value="Glutathione_S-Trfase"/>
</dbReference>
<comment type="function">
    <text evidence="5">May be involved in the conjugation of reduced glutathione to a wide number of exogenous and endogenous hydrophobic electrophiles and have a detoxification role against certain herbicides.</text>
</comment>
<name>A0A1M2VZ68_TRAPU</name>
<dbReference type="Pfam" id="PF00043">
    <property type="entry name" value="GST_C"/>
    <property type="match status" value="1"/>
</dbReference>
<dbReference type="SUPFAM" id="SSF52833">
    <property type="entry name" value="Thioredoxin-like"/>
    <property type="match status" value="1"/>
</dbReference>
<evidence type="ECO:0000256" key="1">
    <source>
        <dbReference type="ARBA" id="ARBA00010128"/>
    </source>
</evidence>
<dbReference type="SFLD" id="SFLDG01154">
    <property type="entry name" value="Main.5:_Phi-like"/>
    <property type="match status" value="1"/>
</dbReference>
<evidence type="ECO:0000259" key="6">
    <source>
        <dbReference type="PROSITE" id="PS50404"/>
    </source>
</evidence>
<dbReference type="OrthoDB" id="249703at2759"/>
<dbReference type="SUPFAM" id="SSF47616">
    <property type="entry name" value="GST C-terminal domain-like"/>
    <property type="match status" value="1"/>
</dbReference>
<dbReference type="FunFam" id="3.40.30.10:FF:000039">
    <property type="entry name" value="Glutathione S-transferase domain"/>
    <property type="match status" value="1"/>
</dbReference>
<dbReference type="AlphaFoldDB" id="A0A1M2VZ68"/>
<dbReference type="STRING" id="154538.A0A1M2VZ68"/>
<dbReference type="GO" id="GO:0006749">
    <property type="term" value="P:glutathione metabolic process"/>
    <property type="evidence" value="ECO:0007669"/>
    <property type="project" value="TreeGrafter"/>
</dbReference>
<evidence type="ECO:0000313" key="9">
    <source>
        <dbReference type="Proteomes" id="UP000184267"/>
    </source>
</evidence>
<dbReference type="InterPro" id="IPR004046">
    <property type="entry name" value="GST_C"/>
</dbReference>
<dbReference type="PROSITE" id="PS50404">
    <property type="entry name" value="GST_NTER"/>
    <property type="match status" value="1"/>
</dbReference>
<evidence type="ECO:0000256" key="2">
    <source>
        <dbReference type="ARBA" id="ARBA00012452"/>
    </source>
</evidence>
<dbReference type="OMA" id="KKHVAKW"/>
<dbReference type="PANTHER" id="PTHR43900">
    <property type="entry name" value="GLUTATHIONE S-TRANSFERASE RHO"/>
    <property type="match status" value="1"/>
</dbReference>
<dbReference type="SFLD" id="SFLDG00358">
    <property type="entry name" value="Main_(cytGST)"/>
    <property type="match status" value="1"/>
</dbReference>
<dbReference type="PROSITE" id="PS50405">
    <property type="entry name" value="GST_CTER"/>
    <property type="match status" value="1"/>
</dbReference>
<dbReference type="SFLD" id="SFLDS00019">
    <property type="entry name" value="Glutathione_Transferase_(cytos"/>
    <property type="match status" value="1"/>
</dbReference>
<dbReference type="GO" id="GO:0004364">
    <property type="term" value="F:glutathione transferase activity"/>
    <property type="evidence" value="ECO:0007669"/>
    <property type="project" value="UniProtKB-EC"/>
</dbReference>
<dbReference type="GO" id="GO:0043295">
    <property type="term" value="F:glutathione binding"/>
    <property type="evidence" value="ECO:0007669"/>
    <property type="project" value="TreeGrafter"/>
</dbReference>
<feature type="domain" description="GST N-terminal" evidence="6">
    <location>
        <begin position="1"/>
        <end position="82"/>
    </location>
</feature>
<dbReference type="Proteomes" id="UP000184267">
    <property type="component" value="Unassembled WGS sequence"/>
</dbReference>
<evidence type="ECO:0000256" key="3">
    <source>
        <dbReference type="ARBA" id="ARBA00022679"/>
    </source>
</evidence>
<dbReference type="InterPro" id="IPR010987">
    <property type="entry name" value="Glutathione-S-Trfase_C-like"/>
</dbReference>
<dbReference type="Gene3D" id="1.20.1050.10">
    <property type="match status" value="1"/>
</dbReference>
<comment type="similarity">
    <text evidence="1">Belongs to the GST superfamily. Phi family.</text>
</comment>
<dbReference type="GO" id="GO:0005737">
    <property type="term" value="C:cytoplasm"/>
    <property type="evidence" value="ECO:0007669"/>
    <property type="project" value="TreeGrafter"/>
</dbReference>